<dbReference type="PROSITE" id="PS50994">
    <property type="entry name" value="INTEGRASE"/>
    <property type="match status" value="1"/>
</dbReference>
<feature type="domain" description="Integrase catalytic" evidence="1">
    <location>
        <begin position="1"/>
        <end position="73"/>
    </location>
</feature>
<dbReference type="GO" id="GO:0003676">
    <property type="term" value="F:nucleic acid binding"/>
    <property type="evidence" value="ECO:0007669"/>
    <property type="project" value="InterPro"/>
</dbReference>
<dbReference type="Pfam" id="PF25597">
    <property type="entry name" value="SH3_retrovirus"/>
    <property type="match status" value="1"/>
</dbReference>
<accession>A0A8J5XTN7</accession>
<dbReference type="SUPFAM" id="SSF56672">
    <property type="entry name" value="DNA/RNA polymerases"/>
    <property type="match status" value="1"/>
</dbReference>
<dbReference type="AlphaFoldDB" id="A0A8J5XTN7"/>
<dbReference type="InterPro" id="IPR013103">
    <property type="entry name" value="RVT_2"/>
</dbReference>
<proteinExistence type="predicted"/>
<dbReference type="InterPro" id="IPR001584">
    <property type="entry name" value="Integrase_cat-core"/>
</dbReference>
<dbReference type="InterPro" id="IPR043502">
    <property type="entry name" value="DNA/RNA_pol_sf"/>
</dbReference>
<organism evidence="2 3">
    <name type="scientific">Gossypium anomalum</name>
    <dbReference type="NCBI Taxonomy" id="47600"/>
    <lineage>
        <taxon>Eukaryota</taxon>
        <taxon>Viridiplantae</taxon>
        <taxon>Streptophyta</taxon>
        <taxon>Embryophyta</taxon>
        <taxon>Tracheophyta</taxon>
        <taxon>Spermatophyta</taxon>
        <taxon>Magnoliopsida</taxon>
        <taxon>eudicotyledons</taxon>
        <taxon>Gunneridae</taxon>
        <taxon>Pentapetalae</taxon>
        <taxon>rosids</taxon>
        <taxon>malvids</taxon>
        <taxon>Malvales</taxon>
        <taxon>Malvaceae</taxon>
        <taxon>Malvoideae</taxon>
        <taxon>Gossypium</taxon>
    </lineage>
</organism>
<keyword evidence="3" id="KW-1185">Reference proteome</keyword>
<sequence>MRQLTVRHTPQQNGIAERMNRIIMEKVRCMLSNANLLKSFWAEVASTAYFLINRSPSVAIEKKTPQEVWSGNPANCSDLKIFGCPAYAHVDNGKSEPRSIKCVFLGCKAGVKGYKLWCPENRKVVISRDVVFYETAMLPNLSLKDSSNKENQKQVEHQINTESTPQASTKIENRVASLPQYSIAKNRIRREIKPPKKYAEADLVSYALNVAEDIDANQEPSNYSEAISCKKTVHCKWVFKKKEGTPRVEEPRYKVRLVAKGYSQIPGVDFTDVFSPVVKHTSIRALLGIVAMRDLELEQLDVKTLTTFIVLCSRGFYSLRKEDYVCLLKKSFYGLKQSPRLWYKRFDSFMTSHDFKRSSFDSCVYFKKNNDGSFVYLLLYINDMLIAVKDKGEIRKVKSQLSEKFEMKDLGPAKKILGMEILRDRKASKLYLSQKGYIEKVLCRFNMQSAKPVITPLAAHFRLSSVLTPQSDDEIEYMSHVPYSSAVGSLMYAIVCSRPYLSYAVSAVSRYMANPGKEHWKAVQWILIYLRGTTDVCLQFGRTRDVVIGYVDADFARDLNRRRSLTGYIFTIGGCAISWKATLQTTVALSTTEAEYMAITEACKEAIWLKGLFSELNEDLQISTVFCDSQSAIFLTKDQMFHERTKHIDVRYHFFVILLLVVILL</sequence>
<dbReference type="InterPro" id="IPR057670">
    <property type="entry name" value="SH3_retrovirus"/>
</dbReference>
<dbReference type="EMBL" id="JAHUZN010000012">
    <property type="protein sequence ID" value="KAG8475008.1"/>
    <property type="molecule type" value="Genomic_DNA"/>
</dbReference>
<dbReference type="PANTHER" id="PTHR11439:SF491">
    <property type="entry name" value="INTEGRASE CATALYTIC DOMAIN-CONTAINING PROTEIN"/>
    <property type="match status" value="1"/>
</dbReference>
<evidence type="ECO:0000313" key="2">
    <source>
        <dbReference type="EMBL" id="KAG8475008.1"/>
    </source>
</evidence>
<name>A0A8J5XTN7_9ROSI</name>
<protein>
    <recommendedName>
        <fullName evidence="1">Integrase catalytic domain-containing protein</fullName>
    </recommendedName>
</protein>
<dbReference type="OrthoDB" id="547913at2759"/>
<dbReference type="InterPro" id="IPR036397">
    <property type="entry name" value="RNaseH_sf"/>
</dbReference>
<evidence type="ECO:0000259" key="1">
    <source>
        <dbReference type="PROSITE" id="PS50994"/>
    </source>
</evidence>
<dbReference type="GO" id="GO:0015074">
    <property type="term" value="P:DNA integration"/>
    <property type="evidence" value="ECO:0007669"/>
    <property type="project" value="InterPro"/>
</dbReference>
<dbReference type="Proteomes" id="UP000701853">
    <property type="component" value="Chromosome 12"/>
</dbReference>
<dbReference type="CDD" id="cd09272">
    <property type="entry name" value="RNase_HI_RT_Ty1"/>
    <property type="match status" value="1"/>
</dbReference>
<gene>
    <name evidence="2" type="ORF">CXB51_031816</name>
</gene>
<dbReference type="InterPro" id="IPR012337">
    <property type="entry name" value="RNaseH-like_sf"/>
</dbReference>
<dbReference type="SUPFAM" id="SSF53098">
    <property type="entry name" value="Ribonuclease H-like"/>
    <property type="match status" value="1"/>
</dbReference>
<evidence type="ECO:0000313" key="3">
    <source>
        <dbReference type="Proteomes" id="UP000701853"/>
    </source>
</evidence>
<reference evidence="2 3" key="1">
    <citation type="journal article" date="2021" name="bioRxiv">
        <title>The Gossypium anomalum genome as a resource for cotton improvement and evolutionary analysis of hybrid incompatibility.</title>
        <authorList>
            <person name="Grover C.E."/>
            <person name="Yuan D."/>
            <person name="Arick M.A."/>
            <person name="Miller E.R."/>
            <person name="Hu G."/>
            <person name="Peterson D.G."/>
            <person name="Wendel J.F."/>
            <person name="Udall J.A."/>
        </authorList>
    </citation>
    <scope>NUCLEOTIDE SEQUENCE [LARGE SCALE GENOMIC DNA]</scope>
    <source>
        <strain evidence="2">JFW-Udall</strain>
        <tissue evidence="2">Leaf</tissue>
    </source>
</reference>
<dbReference type="Pfam" id="PF07727">
    <property type="entry name" value="RVT_2"/>
    <property type="match status" value="1"/>
</dbReference>
<dbReference type="Gene3D" id="3.30.420.10">
    <property type="entry name" value="Ribonuclease H-like superfamily/Ribonuclease H"/>
    <property type="match status" value="1"/>
</dbReference>
<dbReference type="PANTHER" id="PTHR11439">
    <property type="entry name" value="GAG-POL-RELATED RETROTRANSPOSON"/>
    <property type="match status" value="1"/>
</dbReference>
<comment type="caution">
    <text evidence="2">The sequence shown here is derived from an EMBL/GenBank/DDBJ whole genome shotgun (WGS) entry which is preliminary data.</text>
</comment>